<reference evidence="3" key="2">
    <citation type="submission" date="2025-08" db="UniProtKB">
        <authorList>
            <consortium name="Ensembl"/>
        </authorList>
    </citation>
    <scope>IDENTIFICATION</scope>
</reference>
<dbReference type="GeneTree" id="ENSGT00400000023138"/>
<organism evidence="3 4">
    <name type="scientific">Pygocentrus nattereri</name>
    <name type="common">Red-bellied piranha</name>
    <dbReference type="NCBI Taxonomy" id="42514"/>
    <lineage>
        <taxon>Eukaryota</taxon>
        <taxon>Metazoa</taxon>
        <taxon>Chordata</taxon>
        <taxon>Craniata</taxon>
        <taxon>Vertebrata</taxon>
        <taxon>Euteleostomi</taxon>
        <taxon>Actinopterygii</taxon>
        <taxon>Neopterygii</taxon>
        <taxon>Teleostei</taxon>
        <taxon>Ostariophysi</taxon>
        <taxon>Characiformes</taxon>
        <taxon>Characoidei</taxon>
        <taxon>Pygocentrus</taxon>
    </lineage>
</organism>
<reference evidence="3" key="3">
    <citation type="submission" date="2025-09" db="UniProtKB">
        <authorList>
            <consortium name="Ensembl"/>
        </authorList>
    </citation>
    <scope>IDENTIFICATION</scope>
</reference>
<evidence type="ECO:0008006" key="5">
    <source>
        <dbReference type="Google" id="ProtNLM"/>
    </source>
</evidence>
<accession>A0AAR2J1Y9</accession>
<feature type="signal peptide" evidence="2">
    <location>
        <begin position="1"/>
        <end position="18"/>
    </location>
</feature>
<proteinExistence type="predicted"/>
<feature type="compositionally biased region" description="Low complexity" evidence="1">
    <location>
        <begin position="107"/>
        <end position="120"/>
    </location>
</feature>
<evidence type="ECO:0000256" key="2">
    <source>
        <dbReference type="SAM" id="SignalP"/>
    </source>
</evidence>
<evidence type="ECO:0000313" key="4">
    <source>
        <dbReference type="Proteomes" id="UP001501920"/>
    </source>
</evidence>
<reference evidence="3 4" key="1">
    <citation type="submission" date="2020-10" db="EMBL/GenBank/DDBJ databases">
        <title>Pygocentrus nattereri (red-bellied piranha) genome, fPygNat1, primary haplotype.</title>
        <authorList>
            <person name="Myers G."/>
            <person name="Meyer A."/>
            <person name="Karagic N."/>
            <person name="Pippel M."/>
            <person name="Winkler S."/>
            <person name="Tracey A."/>
            <person name="Wood J."/>
            <person name="Formenti G."/>
            <person name="Howe K."/>
            <person name="Fedrigo O."/>
            <person name="Jarvis E.D."/>
        </authorList>
    </citation>
    <scope>NUCLEOTIDE SEQUENCE [LARGE SCALE GENOMIC DNA]</scope>
</reference>
<evidence type="ECO:0000256" key="1">
    <source>
        <dbReference type="SAM" id="MobiDB-lite"/>
    </source>
</evidence>
<gene>
    <name evidence="3" type="primary">ODAM</name>
</gene>
<dbReference type="Proteomes" id="UP001501920">
    <property type="component" value="Chromosome 22"/>
</dbReference>
<sequence>MKLQVTVPLAVLLSVCTSAPILQPRLGIIASNSNEVLRVNGITLAGVGMGQAQGAPFLSPFLIQTQPEILLPPQFLNFGPQLPGPFLPPQQNHAPMPPNQQEQQTALNPNNPPLNQNPVQ</sequence>
<name>A0AAR2J1Y9_PYGNA</name>
<dbReference type="Ensembl" id="ENSPNAT00000074569.1">
    <property type="protein sequence ID" value="ENSPNAP00000045975.1"/>
    <property type="gene ID" value="ENSPNAG00000035315.1"/>
</dbReference>
<feature type="region of interest" description="Disordered" evidence="1">
    <location>
        <begin position="80"/>
        <end position="120"/>
    </location>
</feature>
<dbReference type="AlphaFoldDB" id="A0AAR2J1Y9"/>
<protein>
    <recommendedName>
        <fullName evidence="5">Apin</fullName>
    </recommendedName>
</protein>
<evidence type="ECO:0000313" key="3">
    <source>
        <dbReference type="Ensembl" id="ENSPNAP00000045975.1"/>
    </source>
</evidence>
<feature type="chain" id="PRO_5043557526" description="Apin" evidence="2">
    <location>
        <begin position="19"/>
        <end position="120"/>
    </location>
</feature>
<keyword evidence="2" id="KW-0732">Signal</keyword>
<keyword evidence="4" id="KW-1185">Reference proteome</keyword>